<dbReference type="AlphaFoldDB" id="A0A220U5I0"/>
<feature type="binding site" evidence="7">
    <location>
        <position position="48"/>
    </location>
    <ligand>
        <name>carbamoyl phosphate</name>
        <dbReference type="ChEBI" id="CHEBI:58228"/>
    </ligand>
</feature>
<keyword evidence="4 7" id="KW-0665">Pyrimidine biosynthesis</keyword>
<comment type="subunit">
    <text evidence="7">Heterododecamer (2C3:3R2) of six catalytic PyrB chains organized as two trimers (C3), and six regulatory PyrI chains organized as three dimers (R2).</text>
</comment>
<dbReference type="Pfam" id="PF02729">
    <property type="entry name" value="OTCace_N"/>
    <property type="match status" value="1"/>
</dbReference>
<protein>
    <recommendedName>
        <fullName evidence="7">Aspartate carbamoyltransferase</fullName>
        <ecNumber evidence="7">2.1.3.2</ecNumber>
    </recommendedName>
    <alternativeName>
        <fullName evidence="7">Aspartate transcarbamylase</fullName>
        <shortName evidence="7">ATCase</shortName>
    </alternativeName>
</protein>
<dbReference type="UniPathway" id="UPA00070">
    <property type="reaction ID" value="UER00116"/>
</dbReference>
<feature type="binding site" evidence="7">
    <location>
        <position position="249"/>
    </location>
    <ligand>
        <name>carbamoyl phosphate</name>
        <dbReference type="ChEBI" id="CHEBI:58228"/>
    </ligand>
</feature>
<dbReference type="FunFam" id="3.40.50.1370:FF:000011">
    <property type="entry name" value="Aspartate carbamoyltransferase"/>
    <property type="match status" value="1"/>
</dbReference>
<dbReference type="NCBIfam" id="NF002032">
    <property type="entry name" value="PRK00856.1"/>
    <property type="match status" value="1"/>
</dbReference>
<dbReference type="Proteomes" id="UP000198312">
    <property type="component" value="Chromosome"/>
</dbReference>
<dbReference type="PROSITE" id="PS00097">
    <property type="entry name" value="CARBAMOYLTRANSFERASE"/>
    <property type="match status" value="1"/>
</dbReference>
<feature type="binding site" evidence="7">
    <location>
        <position position="126"/>
    </location>
    <ligand>
        <name>carbamoyl phosphate</name>
        <dbReference type="ChEBI" id="CHEBI:58228"/>
    </ligand>
</feature>
<feature type="binding site" evidence="7">
    <location>
        <position position="76"/>
    </location>
    <ligand>
        <name>L-aspartate</name>
        <dbReference type="ChEBI" id="CHEBI:29991"/>
    </ligand>
</feature>
<feature type="domain" description="Aspartate/ornithine carbamoyltransferase carbamoyl-P binding" evidence="9">
    <location>
        <begin position="2"/>
        <end position="139"/>
    </location>
</feature>
<dbReference type="GO" id="GO:0006207">
    <property type="term" value="P:'de novo' pyrimidine nucleobase biosynthetic process"/>
    <property type="evidence" value="ECO:0007669"/>
    <property type="project" value="InterPro"/>
</dbReference>
<dbReference type="HAMAP" id="MF_00001">
    <property type="entry name" value="Asp_carb_tr"/>
    <property type="match status" value="1"/>
</dbReference>
<evidence type="ECO:0000256" key="4">
    <source>
        <dbReference type="ARBA" id="ARBA00022975"/>
    </source>
</evidence>
<dbReference type="InterPro" id="IPR006132">
    <property type="entry name" value="Asp/Orn_carbamoyltranf_P-bd"/>
</dbReference>
<feature type="domain" description="Aspartate/ornithine carbamoyltransferase Asp/Orn-binding" evidence="8">
    <location>
        <begin position="145"/>
        <end position="286"/>
    </location>
</feature>
<comment type="catalytic activity">
    <reaction evidence="6 7">
        <text>carbamoyl phosphate + L-aspartate = N-carbamoyl-L-aspartate + phosphate + H(+)</text>
        <dbReference type="Rhea" id="RHEA:20013"/>
        <dbReference type="ChEBI" id="CHEBI:15378"/>
        <dbReference type="ChEBI" id="CHEBI:29991"/>
        <dbReference type="ChEBI" id="CHEBI:32814"/>
        <dbReference type="ChEBI" id="CHEBI:43474"/>
        <dbReference type="ChEBI" id="CHEBI:58228"/>
        <dbReference type="EC" id="2.1.3.2"/>
    </reaction>
</comment>
<comment type="pathway">
    <text evidence="1 7">Pyrimidine metabolism; UMP biosynthesis via de novo pathway; (S)-dihydroorotate from bicarbonate: step 2/3.</text>
</comment>
<dbReference type="InterPro" id="IPR002082">
    <property type="entry name" value="Asp_carbamoyltransf"/>
</dbReference>
<evidence type="ECO:0000313" key="11">
    <source>
        <dbReference type="Proteomes" id="UP000198312"/>
    </source>
</evidence>
<evidence type="ECO:0000256" key="5">
    <source>
        <dbReference type="ARBA" id="ARBA00043884"/>
    </source>
</evidence>
<dbReference type="NCBIfam" id="TIGR00670">
    <property type="entry name" value="asp_carb_tr"/>
    <property type="match status" value="1"/>
</dbReference>
<dbReference type="Pfam" id="PF00185">
    <property type="entry name" value="OTCace"/>
    <property type="match status" value="1"/>
</dbReference>
<dbReference type="Gene3D" id="3.40.50.1370">
    <property type="entry name" value="Aspartate/ornithine carbamoyltransferase"/>
    <property type="match status" value="2"/>
</dbReference>
<comment type="function">
    <text evidence="5 7">Catalyzes the condensation of carbamoyl phosphate and aspartate to form carbamoyl aspartate and inorganic phosphate, the committed step in the de novo pyrimidine nucleotide biosynthesis pathway.</text>
</comment>
<evidence type="ECO:0000256" key="3">
    <source>
        <dbReference type="ARBA" id="ARBA00022679"/>
    </source>
</evidence>
<dbReference type="PANTHER" id="PTHR45753">
    <property type="entry name" value="ORNITHINE CARBAMOYLTRANSFERASE, MITOCHONDRIAL"/>
    <property type="match status" value="1"/>
</dbReference>
<evidence type="ECO:0000313" key="10">
    <source>
        <dbReference type="EMBL" id="ASK63564.1"/>
    </source>
</evidence>
<dbReference type="PRINTS" id="PR00100">
    <property type="entry name" value="AOTCASE"/>
</dbReference>
<evidence type="ECO:0000256" key="1">
    <source>
        <dbReference type="ARBA" id="ARBA00004852"/>
    </source>
</evidence>
<dbReference type="PANTHER" id="PTHR45753:SF6">
    <property type="entry name" value="ASPARTATE CARBAMOYLTRANSFERASE"/>
    <property type="match status" value="1"/>
</dbReference>
<feature type="binding site" evidence="7">
    <location>
        <position position="209"/>
    </location>
    <ligand>
        <name>L-aspartate</name>
        <dbReference type="ChEBI" id="CHEBI:29991"/>
    </ligand>
</feature>
<keyword evidence="3 7" id="KW-0808">Transferase</keyword>
<dbReference type="GO" id="GO:0044205">
    <property type="term" value="P:'de novo' UMP biosynthetic process"/>
    <property type="evidence" value="ECO:0007669"/>
    <property type="project" value="UniProtKB-UniRule"/>
</dbReference>
<feature type="binding site" evidence="7">
    <location>
        <position position="98"/>
    </location>
    <ligand>
        <name>carbamoyl phosphate</name>
        <dbReference type="ChEBI" id="CHEBI:58228"/>
    </ligand>
</feature>
<proteinExistence type="inferred from homology"/>
<dbReference type="PRINTS" id="PR00101">
    <property type="entry name" value="ATCASE"/>
</dbReference>
<organism evidence="10 11">
    <name type="scientific">Virgibacillus phasianinus</name>
    <dbReference type="NCBI Taxonomy" id="2017483"/>
    <lineage>
        <taxon>Bacteria</taxon>
        <taxon>Bacillati</taxon>
        <taxon>Bacillota</taxon>
        <taxon>Bacilli</taxon>
        <taxon>Bacillales</taxon>
        <taxon>Bacillaceae</taxon>
        <taxon>Virgibacillus</taxon>
    </lineage>
</organism>
<feature type="binding site" evidence="7">
    <location>
        <position position="250"/>
    </location>
    <ligand>
        <name>carbamoyl phosphate</name>
        <dbReference type="ChEBI" id="CHEBI:58228"/>
    </ligand>
</feature>
<evidence type="ECO:0000256" key="2">
    <source>
        <dbReference type="ARBA" id="ARBA00008896"/>
    </source>
</evidence>
<comment type="similarity">
    <text evidence="2 7">Belongs to the aspartate/ornithine carbamoyltransferase superfamily. ATCase family.</text>
</comment>
<feature type="binding site" evidence="7">
    <location>
        <position position="159"/>
    </location>
    <ligand>
        <name>L-aspartate</name>
        <dbReference type="ChEBI" id="CHEBI:29991"/>
    </ligand>
</feature>
<dbReference type="GO" id="GO:0016597">
    <property type="term" value="F:amino acid binding"/>
    <property type="evidence" value="ECO:0007669"/>
    <property type="project" value="InterPro"/>
</dbReference>
<dbReference type="RefSeq" id="WP_089062823.1">
    <property type="nucleotide sequence ID" value="NZ_CP022315.1"/>
</dbReference>
<dbReference type="GO" id="GO:0005829">
    <property type="term" value="C:cytosol"/>
    <property type="evidence" value="ECO:0007669"/>
    <property type="project" value="TreeGrafter"/>
</dbReference>
<gene>
    <name evidence="7" type="primary">pyrB</name>
    <name evidence="10" type="ORF">CFK37_16070</name>
</gene>
<evidence type="ECO:0000256" key="7">
    <source>
        <dbReference type="HAMAP-Rule" id="MF_00001"/>
    </source>
</evidence>
<dbReference type="SUPFAM" id="SSF53671">
    <property type="entry name" value="Aspartate/ornithine carbamoyltransferase"/>
    <property type="match status" value="1"/>
</dbReference>
<dbReference type="KEGG" id="vil:CFK37_16070"/>
<evidence type="ECO:0000256" key="6">
    <source>
        <dbReference type="ARBA" id="ARBA00048859"/>
    </source>
</evidence>
<dbReference type="EC" id="2.1.3.2" evidence="7"/>
<evidence type="ECO:0000259" key="8">
    <source>
        <dbReference type="Pfam" id="PF00185"/>
    </source>
</evidence>
<reference evidence="10 11" key="1">
    <citation type="submission" date="2017-07" db="EMBL/GenBank/DDBJ databases">
        <title>Virgibacillus sp. LM2416.</title>
        <authorList>
            <person name="Tak E.J."/>
            <person name="Bae J.-W."/>
        </authorList>
    </citation>
    <scope>NUCLEOTIDE SEQUENCE [LARGE SCALE GENOMIC DNA]</scope>
    <source>
        <strain evidence="10 11">LM2416</strain>
    </source>
</reference>
<sequence>MKHFVSTKNLTAEEMITIVELAERFRNNHPTFDHQLFVANLFFEPSTRTKVSFLVAEKKLGMETLDLQMEASSVTKGESLYDTAKTCESIGANLLVIRHQDDNWYEGLIDKFPIPIINAGAGKGEHPTQCMLDLQTIYQEYGCFQGLNVVISGDIKHSRVARSNAHALQTLGANVYLTAAPGFEDASLGFSYISIDDAVEMCDVLMLLRIQHERHGKEQYDTSSYHDKYGLTIEREKKMRDRAIIMHPAPVNRGVEIASELVECRRSRIFKQMNNGTYIRMAIITLLAKEWGMHDGDLTEEFGTLYGII</sequence>
<feature type="binding site" evidence="7">
    <location>
        <position position="49"/>
    </location>
    <ligand>
        <name>carbamoyl phosphate</name>
        <dbReference type="ChEBI" id="CHEBI:58228"/>
    </ligand>
</feature>
<accession>A0A220U5I0</accession>
<name>A0A220U5I0_9BACI</name>
<feature type="binding site" evidence="7">
    <location>
        <position position="129"/>
    </location>
    <ligand>
        <name>carbamoyl phosphate</name>
        <dbReference type="ChEBI" id="CHEBI:58228"/>
    </ligand>
</feature>
<dbReference type="GO" id="GO:0006520">
    <property type="term" value="P:amino acid metabolic process"/>
    <property type="evidence" value="ECO:0007669"/>
    <property type="project" value="InterPro"/>
</dbReference>
<evidence type="ECO:0000259" key="9">
    <source>
        <dbReference type="Pfam" id="PF02729"/>
    </source>
</evidence>
<dbReference type="EMBL" id="CP022315">
    <property type="protein sequence ID" value="ASK63564.1"/>
    <property type="molecule type" value="Genomic_DNA"/>
</dbReference>
<dbReference type="GO" id="GO:0004070">
    <property type="term" value="F:aspartate carbamoyltransferase activity"/>
    <property type="evidence" value="ECO:0007669"/>
    <property type="project" value="UniProtKB-UniRule"/>
</dbReference>
<dbReference type="InterPro" id="IPR036901">
    <property type="entry name" value="Asp/Orn_carbamoylTrfase_sf"/>
</dbReference>
<dbReference type="InterPro" id="IPR006131">
    <property type="entry name" value="Asp_carbamoyltransf_Asp/Orn-bd"/>
</dbReference>
<dbReference type="OrthoDB" id="9774690at2"/>
<dbReference type="InterPro" id="IPR006130">
    <property type="entry name" value="Asp/Orn_carbamoylTrfase"/>
</dbReference>
<keyword evidence="11" id="KW-1185">Reference proteome</keyword>